<feature type="compositionally biased region" description="Low complexity" evidence="1">
    <location>
        <begin position="97"/>
        <end position="113"/>
    </location>
</feature>
<evidence type="ECO:0000256" key="1">
    <source>
        <dbReference type="SAM" id="MobiDB-lite"/>
    </source>
</evidence>
<name>A0A3N4IEG7_ASCIM</name>
<feature type="compositionally biased region" description="Low complexity" evidence="1">
    <location>
        <begin position="267"/>
        <end position="277"/>
    </location>
</feature>
<evidence type="ECO:0000313" key="2">
    <source>
        <dbReference type="EMBL" id="RPA82601.1"/>
    </source>
</evidence>
<evidence type="ECO:0000313" key="3">
    <source>
        <dbReference type="Proteomes" id="UP000275078"/>
    </source>
</evidence>
<keyword evidence="3" id="KW-1185">Reference proteome</keyword>
<organism evidence="2 3">
    <name type="scientific">Ascobolus immersus RN42</name>
    <dbReference type="NCBI Taxonomy" id="1160509"/>
    <lineage>
        <taxon>Eukaryota</taxon>
        <taxon>Fungi</taxon>
        <taxon>Dikarya</taxon>
        <taxon>Ascomycota</taxon>
        <taxon>Pezizomycotina</taxon>
        <taxon>Pezizomycetes</taxon>
        <taxon>Pezizales</taxon>
        <taxon>Ascobolaceae</taxon>
        <taxon>Ascobolus</taxon>
    </lineage>
</organism>
<dbReference type="EMBL" id="ML119670">
    <property type="protein sequence ID" value="RPA82601.1"/>
    <property type="molecule type" value="Genomic_DNA"/>
</dbReference>
<reference evidence="2 3" key="1">
    <citation type="journal article" date="2018" name="Nat. Ecol. Evol.">
        <title>Pezizomycetes genomes reveal the molecular basis of ectomycorrhizal truffle lifestyle.</title>
        <authorList>
            <person name="Murat C."/>
            <person name="Payen T."/>
            <person name="Noel B."/>
            <person name="Kuo A."/>
            <person name="Morin E."/>
            <person name="Chen J."/>
            <person name="Kohler A."/>
            <person name="Krizsan K."/>
            <person name="Balestrini R."/>
            <person name="Da Silva C."/>
            <person name="Montanini B."/>
            <person name="Hainaut M."/>
            <person name="Levati E."/>
            <person name="Barry K.W."/>
            <person name="Belfiori B."/>
            <person name="Cichocki N."/>
            <person name="Clum A."/>
            <person name="Dockter R.B."/>
            <person name="Fauchery L."/>
            <person name="Guy J."/>
            <person name="Iotti M."/>
            <person name="Le Tacon F."/>
            <person name="Lindquist E.A."/>
            <person name="Lipzen A."/>
            <person name="Malagnac F."/>
            <person name="Mello A."/>
            <person name="Molinier V."/>
            <person name="Miyauchi S."/>
            <person name="Poulain J."/>
            <person name="Riccioni C."/>
            <person name="Rubini A."/>
            <person name="Sitrit Y."/>
            <person name="Splivallo R."/>
            <person name="Traeger S."/>
            <person name="Wang M."/>
            <person name="Zifcakova L."/>
            <person name="Wipf D."/>
            <person name="Zambonelli A."/>
            <person name="Paolocci F."/>
            <person name="Nowrousian M."/>
            <person name="Ottonello S."/>
            <person name="Baldrian P."/>
            <person name="Spatafora J.W."/>
            <person name="Henrissat B."/>
            <person name="Nagy L.G."/>
            <person name="Aury J.M."/>
            <person name="Wincker P."/>
            <person name="Grigoriev I.V."/>
            <person name="Bonfante P."/>
            <person name="Martin F.M."/>
        </authorList>
    </citation>
    <scope>NUCLEOTIDE SEQUENCE [LARGE SCALE GENOMIC DNA]</scope>
    <source>
        <strain evidence="2 3">RN42</strain>
    </source>
</reference>
<gene>
    <name evidence="2" type="ORF">BJ508DRAFT_414024</name>
</gene>
<feature type="region of interest" description="Disordered" evidence="1">
    <location>
        <begin position="157"/>
        <end position="194"/>
    </location>
</feature>
<proteinExistence type="predicted"/>
<accession>A0A3N4IEG7</accession>
<sequence>MLESGWIVSTPMNMSLEVPGGKEHLQLRRSSDVFPASFLDIRKNSTGGHYAVSLYEPPSPGFGGPLSNSVSSPPSPGMPVSPTNITFTTPNYSQGLQPPTSSPQPRQQRTSPQIRLSRSVNNLKAAGMVNVTAVTFDPNEPLPGHSSLNADDAQKSKGFFDRLMPKKKESRSYLREQERRNSDTPAILGSRKKSVAAQRNNFYAEPSSNVRPLLQKPKPRNEVFTLVNKAPAVPTILPNVIAKQTPLVRPPVRAPIRAPVYTAPPKSSASSSGSLESNAITIDDSDSESDTSSAFREPLMDMDAVYGISEFSPVVCDPSSSLDNIQDSHDFPVIQIGPVPSKTTSYYKRFHQREQRRLSILEPPIDVQFKKGEHGIMGIAKRKSFLGSL</sequence>
<feature type="region of interest" description="Disordered" evidence="1">
    <location>
        <begin position="260"/>
        <end position="294"/>
    </location>
</feature>
<feature type="compositionally biased region" description="Basic and acidic residues" evidence="1">
    <location>
        <begin position="157"/>
        <end position="182"/>
    </location>
</feature>
<feature type="region of interest" description="Disordered" evidence="1">
    <location>
        <begin position="63"/>
        <end position="115"/>
    </location>
</feature>
<dbReference type="AlphaFoldDB" id="A0A3N4IEG7"/>
<feature type="compositionally biased region" description="Polar residues" evidence="1">
    <location>
        <begin position="83"/>
        <end position="96"/>
    </location>
</feature>
<protein>
    <submittedName>
        <fullName evidence="2">Uncharacterized protein</fullName>
    </submittedName>
</protein>
<dbReference type="Proteomes" id="UP000275078">
    <property type="component" value="Unassembled WGS sequence"/>
</dbReference>